<gene>
    <name evidence="6" type="ORF">FDENT_13759</name>
</gene>
<evidence type="ECO:0000256" key="4">
    <source>
        <dbReference type="ARBA" id="ARBA00022723"/>
    </source>
</evidence>
<evidence type="ECO:0000256" key="2">
    <source>
        <dbReference type="ARBA" id="ARBA00010617"/>
    </source>
</evidence>
<sequence>MSSATTADHRRMRKQLAPAFSRASLNEQEASLARHISLLVKCLTERADEEIPINVVDWFNFITIDFIGELTVSESFHCLENNDYHPWIHSIFAGIRGVALNRVLGYFEPLRILVKWTKINRDVAADEGVRQFARQLTQNRLSYGDRKINACNDITTFMLKKTSDGRERMSSQEIITTTPVLVISGSETTAAALSGLWFYLLQDAERHQVVCEEIRTRYDSEKSITFQNTAELMYLNACIE</sequence>
<dbReference type="SUPFAM" id="SSF48264">
    <property type="entry name" value="Cytochrome P450"/>
    <property type="match status" value="1"/>
</dbReference>
<organism evidence="6 7">
    <name type="scientific">Fusarium denticulatum</name>
    <dbReference type="NCBI Taxonomy" id="48507"/>
    <lineage>
        <taxon>Eukaryota</taxon>
        <taxon>Fungi</taxon>
        <taxon>Dikarya</taxon>
        <taxon>Ascomycota</taxon>
        <taxon>Pezizomycotina</taxon>
        <taxon>Sordariomycetes</taxon>
        <taxon>Hypocreomycetidae</taxon>
        <taxon>Hypocreales</taxon>
        <taxon>Nectriaceae</taxon>
        <taxon>Fusarium</taxon>
        <taxon>Fusarium fujikuroi species complex</taxon>
    </lineage>
</organism>
<keyword evidence="6" id="KW-0560">Oxidoreductase</keyword>
<keyword evidence="6" id="KW-0503">Monooxygenase</keyword>
<evidence type="ECO:0000313" key="7">
    <source>
        <dbReference type="Proteomes" id="UP000562682"/>
    </source>
</evidence>
<keyword evidence="4" id="KW-0479">Metal-binding</keyword>
<evidence type="ECO:0000256" key="3">
    <source>
        <dbReference type="ARBA" id="ARBA00022617"/>
    </source>
</evidence>
<evidence type="ECO:0000256" key="1">
    <source>
        <dbReference type="ARBA" id="ARBA00001971"/>
    </source>
</evidence>
<dbReference type="GO" id="GO:0005506">
    <property type="term" value="F:iron ion binding"/>
    <property type="evidence" value="ECO:0007669"/>
    <property type="project" value="InterPro"/>
</dbReference>
<protein>
    <submittedName>
        <fullName evidence="6">Cytochrome P450 monooxygenase 3A17</fullName>
    </submittedName>
</protein>
<accession>A0A8H5SZD3</accession>
<dbReference type="AlphaFoldDB" id="A0A8H5SZD3"/>
<keyword evidence="5" id="KW-0408">Iron</keyword>
<name>A0A8H5SZD3_9HYPO</name>
<comment type="cofactor">
    <cofactor evidence="1">
        <name>heme</name>
        <dbReference type="ChEBI" id="CHEBI:30413"/>
    </cofactor>
</comment>
<comment type="caution">
    <text evidence="6">The sequence shown here is derived from an EMBL/GenBank/DDBJ whole genome shotgun (WGS) entry which is preliminary data.</text>
</comment>
<proteinExistence type="inferred from homology"/>
<dbReference type="PANTHER" id="PTHR24305">
    <property type="entry name" value="CYTOCHROME P450"/>
    <property type="match status" value="1"/>
</dbReference>
<dbReference type="InterPro" id="IPR001128">
    <property type="entry name" value="Cyt_P450"/>
</dbReference>
<comment type="similarity">
    <text evidence="2">Belongs to the cytochrome P450 family.</text>
</comment>
<dbReference type="GO" id="GO:0016705">
    <property type="term" value="F:oxidoreductase activity, acting on paired donors, with incorporation or reduction of molecular oxygen"/>
    <property type="evidence" value="ECO:0007669"/>
    <property type="project" value="InterPro"/>
</dbReference>
<dbReference type="GO" id="GO:0020037">
    <property type="term" value="F:heme binding"/>
    <property type="evidence" value="ECO:0007669"/>
    <property type="project" value="InterPro"/>
</dbReference>
<keyword evidence="3" id="KW-0349">Heme</keyword>
<dbReference type="Proteomes" id="UP000562682">
    <property type="component" value="Unassembled WGS sequence"/>
</dbReference>
<evidence type="ECO:0000256" key="5">
    <source>
        <dbReference type="ARBA" id="ARBA00023004"/>
    </source>
</evidence>
<dbReference type="PANTHER" id="PTHR24305:SF210">
    <property type="entry name" value="CYTOCHROME P450 MONOOXYGENASE ASQL-RELATED"/>
    <property type="match status" value="1"/>
</dbReference>
<dbReference type="GO" id="GO:0004497">
    <property type="term" value="F:monooxygenase activity"/>
    <property type="evidence" value="ECO:0007669"/>
    <property type="project" value="UniProtKB-KW"/>
</dbReference>
<dbReference type="EMBL" id="JAAOAK010000589">
    <property type="protein sequence ID" value="KAF5660328.1"/>
    <property type="molecule type" value="Genomic_DNA"/>
</dbReference>
<dbReference type="InterPro" id="IPR036396">
    <property type="entry name" value="Cyt_P450_sf"/>
</dbReference>
<keyword evidence="7" id="KW-1185">Reference proteome</keyword>
<reference evidence="6 7" key="1">
    <citation type="submission" date="2020-05" db="EMBL/GenBank/DDBJ databases">
        <title>Identification and distribution of gene clusters putatively required for synthesis of sphingolipid metabolism inhibitors in phylogenetically diverse species of the filamentous fungus Fusarium.</title>
        <authorList>
            <person name="Kim H.-S."/>
            <person name="Busman M."/>
            <person name="Brown D.W."/>
            <person name="Divon H."/>
            <person name="Uhlig S."/>
            <person name="Proctor R.H."/>
        </authorList>
    </citation>
    <scope>NUCLEOTIDE SEQUENCE [LARGE SCALE GENOMIC DNA]</scope>
    <source>
        <strain evidence="6 7">NRRL 25311</strain>
    </source>
</reference>
<dbReference type="Gene3D" id="1.10.630.10">
    <property type="entry name" value="Cytochrome P450"/>
    <property type="match status" value="1"/>
</dbReference>
<dbReference type="InterPro" id="IPR050121">
    <property type="entry name" value="Cytochrome_P450_monoxygenase"/>
</dbReference>
<dbReference type="Pfam" id="PF00067">
    <property type="entry name" value="p450"/>
    <property type="match status" value="1"/>
</dbReference>
<evidence type="ECO:0000313" key="6">
    <source>
        <dbReference type="EMBL" id="KAF5660328.1"/>
    </source>
</evidence>